<dbReference type="RefSeq" id="WP_379592560.1">
    <property type="nucleotide sequence ID" value="NZ_JBHRTN010000002.1"/>
</dbReference>
<dbReference type="Gene3D" id="3.30.420.180">
    <property type="entry name" value="CobE/GbiG C-terminal domain"/>
    <property type="match status" value="1"/>
</dbReference>
<keyword evidence="3" id="KW-1185">Reference proteome</keyword>
<feature type="domain" description="CobE/GbiG C-terminal" evidence="1">
    <location>
        <begin position="7"/>
        <end position="119"/>
    </location>
</feature>
<reference evidence="3" key="1">
    <citation type="journal article" date="2019" name="Int. J. Syst. Evol. Microbiol.">
        <title>The Global Catalogue of Microorganisms (GCM) 10K type strain sequencing project: providing services to taxonomists for standard genome sequencing and annotation.</title>
        <authorList>
            <consortium name="The Broad Institute Genomics Platform"/>
            <consortium name="The Broad Institute Genome Sequencing Center for Infectious Disease"/>
            <person name="Wu L."/>
            <person name="Ma J."/>
        </authorList>
    </citation>
    <scope>NUCLEOTIDE SEQUENCE [LARGE SCALE GENOMIC DNA]</scope>
    <source>
        <strain evidence="3">KCTC 52094</strain>
    </source>
</reference>
<comment type="caution">
    <text evidence="2">The sequence shown here is derived from an EMBL/GenBank/DDBJ whole genome shotgun (WGS) entry which is preliminary data.</text>
</comment>
<evidence type="ECO:0000313" key="3">
    <source>
        <dbReference type="Proteomes" id="UP001595593"/>
    </source>
</evidence>
<dbReference type="EMBL" id="JBHRTN010000002">
    <property type="protein sequence ID" value="MFC3123563.1"/>
    <property type="molecule type" value="Genomic_DNA"/>
</dbReference>
<protein>
    <submittedName>
        <fullName evidence="2">Cobalamin biosynthesis protein</fullName>
    </submittedName>
</protein>
<gene>
    <name evidence="2" type="ORF">ACFOD4_00705</name>
</gene>
<name>A0ABV7FWE0_9PROT</name>
<dbReference type="SUPFAM" id="SSF159664">
    <property type="entry name" value="CobE/GbiG C-terminal domain-like"/>
    <property type="match status" value="1"/>
</dbReference>
<evidence type="ECO:0000259" key="1">
    <source>
        <dbReference type="Pfam" id="PF01890"/>
    </source>
</evidence>
<dbReference type="Proteomes" id="UP001595593">
    <property type="component" value="Unassembled WGS sequence"/>
</dbReference>
<dbReference type="Pfam" id="PF01890">
    <property type="entry name" value="CbiG_C"/>
    <property type="match status" value="1"/>
</dbReference>
<dbReference type="InterPro" id="IPR002750">
    <property type="entry name" value="CobE/GbiG_C"/>
</dbReference>
<accession>A0ABV7FWE0</accession>
<dbReference type="InterPro" id="IPR036518">
    <property type="entry name" value="CobE/GbiG_C_sf"/>
</dbReference>
<proteinExistence type="predicted"/>
<evidence type="ECO:0000313" key="2">
    <source>
        <dbReference type="EMBL" id="MFC3123563.1"/>
    </source>
</evidence>
<sequence>MITPEAIAGLGARPAAQAADILALIRRAEALSGHRVTRLAAPEFRRGLAALEDAAAVLGTPLVYVTHQAILAAQPRCPTRSDAALRATGLASVAEGCALASGGALILPRIGGPGITCALSAWTVSA</sequence>
<organism evidence="2 3">
    <name type="scientific">Teichococcus globiformis</name>
    <dbReference type="NCBI Taxonomy" id="2307229"/>
    <lineage>
        <taxon>Bacteria</taxon>
        <taxon>Pseudomonadati</taxon>
        <taxon>Pseudomonadota</taxon>
        <taxon>Alphaproteobacteria</taxon>
        <taxon>Acetobacterales</taxon>
        <taxon>Roseomonadaceae</taxon>
        <taxon>Roseomonas</taxon>
    </lineage>
</organism>